<accession>A0A5A8DX66</accession>
<dbReference type="GO" id="GO:0003899">
    <property type="term" value="F:DNA-directed RNA polymerase activity"/>
    <property type="evidence" value="ECO:0007669"/>
    <property type="project" value="InterPro"/>
</dbReference>
<dbReference type="Pfam" id="PF13656">
    <property type="entry name" value="RNA_pol_L_2"/>
    <property type="match status" value="1"/>
</dbReference>
<evidence type="ECO:0000313" key="5">
    <source>
        <dbReference type="EMBL" id="KAA0164431.1"/>
    </source>
</evidence>
<evidence type="ECO:0000256" key="1">
    <source>
        <dbReference type="ARBA" id="ARBA00022478"/>
    </source>
</evidence>
<proteinExistence type="inferred from homology"/>
<evidence type="ECO:0000256" key="2">
    <source>
        <dbReference type="ARBA" id="ARBA00023163"/>
    </source>
</evidence>
<dbReference type="EMBL" id="VLTL01000016">
    <property type="protein sequence ID" value="KAA0170093.1"/>
    <property type="molecule type" value="Genomic_DNA"/>
</dbReference>
<dbReference type="HAMAP" id="MF_00261">
    <property type="entry name" value="RNApol_arch_Rpo11"/>
    <property type="match status" value="1"/>
</dbReference>
<feature type="domain" description="DNA-directed RNA polymerase RBP11-like dimerisation" evidence="4">
    <location>
        <begin position="21"/>
        <end position="91"/>
    </location>
</feature>
<dbReference type="GO" id="GO:0006362">
    <property type="term" value="P:transcription elongation by RNA polymerase I"/>
    <property type="evidence" value="ECO:0007669"/>
    <property type="project" value="TreeGrafter"/>
</dbReference>
<evidence type="ECO:0000313" key="7">
    <source>
        <dbReference type="Proteomes" id="UP000324907"/>
    </source>
</evidence>
<dbReference type="InterPro" id="IPR022905">
    <property type="entry name" value="Rpo11-like"/>
</dbReference>
<dbReference type="InterPro" id="IPR009025">
    <property type="entry name" value="RBP11-like_dimer"/>
</dbReference>
<keyword evidence="2" id="KW-0804">Transcription</keyword>
<comment type="similarity">
    <text evidence="3">Belongs to the archaeal Rpo11/eukaryotic RPB11/RPC19 RNA polymerase subunit family.</text>
</comment>
<evidence type="ECO:0000313" key="8">
    <source>
        <dbReference type="Proteomes" id="UP000325113"/>
    </source>
</evidence>
<dbReference type="SUPFAM" id="SSF55257">
    <property type="entry name" value="RBP11-like subunits of RNA polymerase"/>
    <property type="match status" value="1"/>
</dbReference>
<dbReference type="InterPro" id="IPR036603">
    <property type="entry name" value="RBP11-like"/>
</dbReference>
<dbReference type="InterPro" id="IPR033898">
    <property type="entry name" value="RNAP_AC19"/>
</dbReference>
<dbReference type="Proteomes" id="UP000324907">
    <property type="component" value="Unassembled WGS sequence"/>
</dbReference>
<evidence type="ECO:0000256" key="3">
    <source>
        <dbReference type="ARBA" id="ARBA00025751"/>
    </source>
</evidence>
<dbReference type="Proteomes" id="UP000325113">
    <property type="component" value="Unassembled WGS sequence"/>
</dbReference>
<gene>
    <name evidence="6" type="ORF">FNF28_01702</name>
    <name evidence="5" type="ORF">FNF31_02355</name>
</gene>
<dbReference type="PANTHER" id="PTHR13946:SF28">
    <property type="entry name" value="DNA-DIRECTED RNA POLYMERASES I AND III SUBUNIT RPAC2"/>
    <property type="match status" value="1"/>
</dbReference>
<dbReference type="Gene3D" id="3.30.1360.10">
    <property type="entry name" value="RNA polymerase, RBP11-like subunit"/>
    <property type="match status" value="1"/>
</dbReference>
<organism evidence="6 7">
    <name type="scientific">Cafeteria roenbergensis</name>
    <name type="common">Marine flagellate</name>
    <dbReference type="NCBI Taxonomy" id="33653"/>
    <lineage>
        <taxon>Eukaryota</taxon>
        <taxon>Sar</taxon>
        <taxon>Stramenopiles</taxon>
        <taxon>Bigyra</taxon>
        <taxon>Opalozoa</taxon>
        <taxon>Bicosoecida</taxon>
        <taxon>Cafeteriaceae</taxon>
        <taxon>Cafeteria</taxon>
    </lineage>
</organism>
<dbReference type="CDD" id="cd07029">
    <property type="entry name" value="RNAP_I_III_AC19"/>
    <property type="match status" value="1"/>
</dbReference>
<protein>
    <recommendedName>
        <fullName evidence="4">DNA-directed RNA polymerase RBP11-like dimerisation domain-containing protein</fullName>
    </recommendedName>
</protein>
<dbReference type="GO" id="GO:0005666">
    <property type="term" value="C:RNA polymerase III complex"/>
    <property type="evidence" value="ECO:0007669"/>
    <property type="project" value="TreeGrafter"/>
</dbReference>
<reference evidence="7 8" key="1">
    <citation type="submission" date="2019-07" db="EMBL/GenBank/DDBJ databases">
        <title>Genomes of Cafeteria roenbergensis.</title>
        <authorList>
            <person name="Fischer M.G."/>
            <person name="Hackl T."/>
            <person name="Roman M."/>
        </authorList>
    </citation>
    <scope>NUCLEOTIDE SEQUENCE [LARGE SCALE GENOMIC DNA]</scope>
    <source>
        <strain evidence="5 8">Cflag</strain>
        <strain evidence="6 7">RCC970-E3</strain>
    </source>
</reference>
<dbReference type="GO" id="GO:0006383">
    <property type="term" value="P:transcription by RNA polymerase III"/>
    <property type="evidence" value="ECO:0007669"/>
    <property type="project" value="TreeGrafter"/>
</dbReference>
<dbReference type="GO" id="GO:0046983">
    <property type="term" value="F:protein dimerization activity"/>
    <property type="evidence" value="ECO:0007669"/>
    <property type="project" value="InterPro"/>
</dbReference>
<name>A0A5A8DX66_CAFRO</name>
<evidence type="ECO:0000313" key="6">
    <source>
        <dbReference type="EMBL" id="KAA0170093.1"/>
    </source>
</evidence>
<dbReference type="EMBL" id="VLTM01000017">
    <property type="protein sequence ID" value="KAA0164431.1"/>
    <property type="molecule type" value="Genomic_DNA"/>
</dbReference>
<comment type="caution">
    <text evidence="6">The sequence shown here is derived from an EMBL/GenBank/DDBJ whole genome shotgun (WGS) entry which is preliminary data.</text>
</comment>
<keyword evidence="1" id="KW-0240">DNA-directed RNA polymerase</keyword>
<evidence type="ECO:0000259" key="4">
    <source>
        <dbReference type="Pfam" id="PF13656"/>
    </source>
</evidence>
<dbReference type="GO" id="GO:0005736">
    <property type="term" value="C:RNA polymerase I complex"/>
    <property type="evidence" value="ECO:0007669"/>
    <property type="project" value="TreeGrafter"/>
</dbReference>
<dbReference type="PANTHER" id="PTHR13946">
    <property type="entry name" value="DNA-DIRECTED RNA POLYMERASE I,II,III"/>
    <property type="match status" value="1"/>
</dbReference>
<sequence length="111" mass="11872">MAFESTAKIQLVDGPTEASKTIIFNDEDHTLGNALRFMMMRESQTSFCGYSMPHPSETRVQMRVQTRGEPAVDVTGRALGKLATAADTIRERFTAAVAAKAAAEGSSSSSA</sequence>
<dbReference type="AlphaFoldDB" id="A0A5A8DX66"/>